<dbReference type="InterPro" id="IPR002477">
    <property type="entry name" value="Peptidoglycan-bd-like"/>
</dbReference>
<evidence type="ECO:0000256" key="1">
    <source>
        <dbReference type="SAM" id="SignalP"/>
    </source>
</evidence>
<dbReference type="EMBL" id="QWEY01000013">
    <property type="protein sequence ID" value="RGP35666.1"/>
    <property type="molecule type" value="Genomic_DNA"/>
</dbReference>
<gene>
    <name evidence="3" type="ORF">D1012_18945</name>
</gene>
<reference evidence="3 4" key="1">
    <citation type="submission" date="2018-08" db="EMBL/GenBank/DDBJ databases">
        <title>Flavobacterium tibetense sp. nov., isolated from a wetland YonghuCo on Tibetan Plateau.</title>
        <authorList>
            <person name="Phurbu D."/>
            <person name="Lu H."/>
            <person name="Xing P."/>
        </authorList>
    </citation>
    <scope>NUCLEOTIDE SEQUENCE [LARGE SCALE GENOMIC DNA]</scope>
    <source>
        <strain evidence="3 4">DJC</strain>
    </source>
</reference>
<dbReference type="SUPFAM" id="SSF47090">
    <property type="entry name" value="PGBD-like"/>
    <property type="match status" value="1"/>
</dbReference>
<evidence type="ECO:0000259" key="2">
    <source>
        <dbReference type="Pfam" id="PF01471"/>
    </source>
</evidence>
<feature type="signal peptide" evidence="1">
    <location>
        <begin position="1"/>
        <end position="23"/>
    </location>
</feature>
<dbReference type="Pfam" id="PF01471">
    <property type="entry name" value="PG_binding_1"/>
    <property type="match status" value="1"/>
</dbReference>
<keyword evidence="1" id="KW-0732">Signal</keyword>
<name>A0A411YXS8_9RHOB</name>
<feature type="chain" id="PRO_5019205264" description="Peptidoglycan binding-like domain-containing protein" evidence="1">
    <location>
        <begin position="24"/>
        <end position="119"/>
    </location>
</feature>
<organism evidence="3 4">
    <name type="scientific">Pseudotabrizicola alkalilacus</name>
    <dbReference type="NCBI Taxonomy" id="2305252"/>
    <lineage>
        <taxon>Bacteria</taxon>
        <taxon>Pseudomonadati</taxon>
        <taxon>Pseudomonadota</taxon>
        <taxon>Alphaproteobacteria</taxon>
        <taxon>Rhodobacterales</taxon>
        <taxon>Paracoccaceae</taxon>
        <taxon>Pseudotabrizicola</taxon>
    </lineage>
</organism>
<dbReference type="Proteomes" id="UP000284547">
    <property type="component" value="Unassembled WGS sequence"/>
</dbReference>
<protein>
    <recommendedName>
        <fullName evidence="2">Peptidoglycan binding-like domain-containing protein</fullName>
    </recommendedName>
</protein>
<accession>A0A411YXS8</accession>
<dbReference type="AlphaFoldDB" id="A0A411YXS8"/>
<dbReference type="Gene3D" id="1.10.101.10">
    <property type="entry name" value="PGBD-like superfamily/PGBD"/>
    <property type="match status" value="1"/>
</dbReference>
<feature type="domain" description="Peptidoglycan binding-like" evidence="2">
    <location>
        <begin position="38"/>
        <end position="88"/>
    </location>
</feature>
<sequence length="119" mass="12414">MNRRDVMIGLGAGFALLATGAQAQSDPLEAAFAALPQAARKQAQQEMAYAGFYNSAIDGAYGRGTATGLRKTAEFVAYSSDGKVTPQTGTAAGAQAFVRDLASGRLAKWLYGEGDENDM</sequence>
<dbReference type="RefSeq" id="WP_118155691.1">
    <property type="nucleotide sequence ID" value="NZ_QWEY01000013.1"/>
</dbReference>
<keyword evidence="4" id="KW-1185">Reference proteome</keyword>
<dbReference type="InterPro" id="IPR036366">
    <property type="entry name" value="PGBDSf"/>
</dbReference>
<evidence type="ECO:0000313" key="3">
    <source>
        <dbReference type="EMBL" id="RGP35666.1"/>
    </source>
</evidence>
<comment type="caution">
    <text evidence="3">The sequence shown here is derived from an EMBL/GenBank/DDBJ whole genome shotgun (WGS) entry which is preliminary data.</text>
</comment>
<dbReference type="InterPro" id="IPR036365">
    <property type="entry name" value="PGBD-like_sf"/>
</dbReference>
<proteinExistence type="predicted"/>
<evidence type="ECO:0000313" key="4">
    <source>
        <dbReference type="Proteomes" id="UP000284547"/>
    </source>
</evidence>
<dbReference type="OrthoDB" id="7932821at2"/>